<dbReference type="InterPro" id="IPR036116">
    <property type="entry name" value="FN3_sf"/>
</dbReference>
<dbReference type="SUPFAM" id="SSF55486">
    <property type="entry name" value="Metalloproteases ('zincins'), catalytic domain"/>
    <property type="match status" value="1"/>
</dbReference>
<sequence>MLFIRFHKRSVLQQIVGMIFQTAKNQKNMGAIFTGKKTFFLTPILIILQLFFMSFGALAVGAFPYPQEIRQPDGSVLTIRQHGDEWYNWTTTTDGFRIVRNKKGIFEYATQLKSGEIAASGIKASNPDKRATTEINFLSGTPRNIGVSRENYLKKRSSKYSGALKSSIMSTYFPTTGSPNLLLILVNFADTSPSYLQSSFDDFMNLPGYNGTGSFKDYYEEVSGGNLSITTTVTDWVTVPGSHDYYGPEAKWSEFALHAIKAASEQGIDFSQFDNDGDGVVEGIAIIHQGPGQEVTGNENDIWSHSYSFSSAGIGTTERTLNGVVVDQYTVQPELRSPDGQMNTIGVMCHEFGHNLGLPDFYDINEDTDGQHDGTGRWDIMAGGTYNGFPYGASPAHHNPFSKADLDWVDVTVIESPQSVSLEPVISSRQVLRVNSPVENEYLLIENRRKTGFDSHLYSEGMLVYHADGNLIADRRYSNTINIDHHQGFYPIAANHIINDASCPFPGTANVTELTDTSDPAMTTWSGEGFNRSITGITQVSETIHFDFMSFQDGSPLTFSAVGTDDKSISLSWTPGIQDNSELPVLLAWNTSDTFGVPVNGTAYNPGDAIEGGGTVLYYGNSVQEFIHDNLNASSEYHYAIWSDKGTTYSQSLRSSATTKSAPVSTFPWQDDFEAGLQNWRQEFISGTNSWDFTTLYVSEMAVPAYSGSAYTSFFQKTSIPKTTRLISPVLNLESGEKYTLKFRHLQPLWAPDQDELRVLIRPLSTGVWEELVHYTDDIGEWTARALELPYSEPCEIAFEGISNYGYGIGLDMVEVMNSTACQAKPDIAPANIATSNITKISADLSWTRGNGDALMILARKDANIVDLPANGTTYTANAEFGAGDNIGNNTYVLYNGPGNQISLSGLEHTTDYYLQFYEYNESNLCYQLNPATYILSTEDVFYDITFEVHDEATNPLSDAGVIFEGDTILTDATGKITRQVKHHEKFTHVDVSADGFYGKSARFIPSSSQTITLELSPFTPLAPTSLTATVDYKTVNLQWEPVINENFENYQSFSTSITGWTFEDRDLAPTYGIYTLTWPNEQNPMAYMILDVYDENLLQMEYNITAWSGSKVLAAFAAQGTQSDDWLISPPFKVKEGDFFSLVARTLANASGTQTWGNEVIEIKIRLAGESAWTSLSGTDFSVPVSWTRFEYSLADFIGQTVEIAVQNKGTDTFILLLDDIIVGPEQGALDTDPTPVFPVSPKISKTPRADREISNKEQTTARTQKSNTDPIPMFYSGNIEYAVYRDHVEIGHRTGFANINFSEVLDGLSDYEYKVKALYPYTGMESEFSNVVWAETGYTITFEVKDDTGVAIQGASVNFNNTTKTTDENGKVVFTKVPIRTGMEYVISALEFNDYQDTVNTTSNSTINVTMAVASSSIQQESSEKITVFPNPVKSKATIQHLPNTVFNISLFDLTGTQVEQKQIRGGEPAEWDFSNYKAGIYMMILQSETGAVQRLKIIKQRE</sequence>
<evidence type="ECO:0000313" key="4">
    <source>
        <dbReference type="EMBL" id="RCW29047.1"/>
    </source>
</evidence>
<gene>
    <name evidence="4" type="ORF">DFO77_13228</name>
</gene>
<evidence type="ECO:0000313" key="5">
    <source>
        <dbReference type="Proteomes" id="UP000252733"/>
    </source>
</evidence>
<dbReference type="PANTHER" id="PTHR41775:SF1">
    <property type="entry name" value="PEPTIDASE M6-LIKE DOMAIN-CONTAINING PROTEIN"/>
    <property type="match status" value="1"/>
</dbReference>
<feature type="region of interest" description="Disordered" evidence="1">
    <location>
        <begin position="1233"/>
        <end position="1271"/>
    </location>
</feature>
<feature type="domain" description="Fibronectin type-III" evidence="3">
    <location>
        <begin position="553"/>
        <end position="652"/>
    </location>
</feature>
<dbReference type="SMART" id="SM00060">
    <property type="entry name" value="FN3"/>
    <property type="match status" value="3"/>
</dbReference>
<keyword evidence="2" id="KW-1133">Transmembrane helix</keyword>
<accession>A0A368UK31</accession>
<dbReference type="GO" id="GO:0008237">
    <property type="term" value="F:metallopeptidase activity"/>
    <property type="evidence" value="ECO:0007669"/>
    <property type="project" value="UniProtKB-KW"/>
</dbReference>
<dbReference type="NCBIfam" id="TIGR03296">
    <property type="entry name" value="M6dom_TIGR03296"/>
    <property type="match status" value="1"/>
</dbReference>
<keyword evidence="4" id="KW-0378">Hydrolase</keyword>
<feature type="domain" description="Fibronectin type-III" evidence="3">
    <location>
        <begin position="827"/>
        <end position="926"/>
    </location>
</feature>
<evidence type="ECO:0000259" key="3">
    <source>
        <dbReference type="SMART" id="SM00060"/>
    </source>
</evidence>
<dbReference type="Pfam" id="PF18962">
    <property type="entry name" value="Por_Secre_tail"/>
    <property type="match status" value="1"/>
</dbReference>
<dbReference type="InterPro" id="IPR008757">
    <property type="entry name" value="Peptidase_M6-like_domain"/>
</dbReference>
<dbReference type="InterPro" id="IPR003961">
    <property type="entry name" value="FN3_dom"/>
</dbReference>
<reference evidence="4 5" key="1">
    <citation type="submission" date="2018-07" db="EMBL/GenBank/DDBJ databases">
        <title>Freshwater and sediment microbial communities from various areas in North America, analyzing microbe dynamics in response to fracking.</title>
        <authorList>
            <person name="Lamendella R."/>
        </authorList>
    </citation>
    <scope>NUCLEOTIDE SEQUENCE [LARGE SCALE GENOMIC DNA]</scope>
    <source>
        <strain evidence="4 5">160A</strain>
    </source>
</reference>
<dbReference type="Proteomes" id="UP000252733">
    <property type="component" value="Unassembled WGS sequence"/>
</dbReference>
<keyword evidence="4" id="KW-0645">Protease</keyword>
<dbReference type="SUPFAM" id="SSF49265">
    <property type="entry name" value="Fibronectin type III"/>
    <property type="match status" value="1"/>
</dbReference>
<dbReference type="EMBL" id="QPIZ01000032">
    <property type="protein sequence ID" value="RCW29047.1"/>
    <property type="molecule type" value="Genomic_DNA"/>
</dbReference>
<evidence type="ECO:0000256" key="1">
    <source>
        <dbReference type="SAM" id="MobiDB-lite"/>
    </source>
</evidence>
<feature type="transmembrane region" description="Helical" evidence="2">
    <location>
        <begin position="39"/>
        <end position="63"/>
    </location>
</feature>
<dbReference type="GO" id="GO:0006508">
    <property type="term" value="P:proteolysis"/>
    <property type="evidence" value="ECO:0007669"/>
    <property type="project" value="UniProtKB-KW"/>
</dbReference>
<proteinExistence type="predicted"/>
<protein>
    <submittedName>
        <fullName evidence="4">M6 family metalloprotease-like protein/predicted secreted protein (Por secretion system target)</fullName>
    </submittedName>
</protein>
<keyword evidence="5" id="KW-1185">Reference proteome</keyword>
<keyword evidence="2" id="KW-0812">Transmembrane</keyword>
<keyword evidence="4" id="KW-0482">Metalloprotease</keyword>
<dbReference type="Pfam" id="PF05547">
    <property type="entry name" value="Peptidase_M6"/>
    <property type="match status" value="1"/>
</dbReference>
<organism evidence="4 5">
    <name type="scientific">Marinilabilia salmonicolor</name>
    <dbReference type="NCBI Taxonomy" id="989"/>
    <lineage>
        <taxon>Bacteria</taxon>
        <taxon>Pseudomonadati</taxon>
        <taxon>Bacteroidota</taxon>
        <taxon>Bacteroidia</taxon>
        <taxon>Marinilabiliales</taxon>
        <taxon>Marinilabiliaceae</taxon>
        <taxon>Marinilabilia</taxon>
    </lineage>
</organism>
<keyword evidence="2" id="KW-0472">Membrane</keyword>
<evidence type="ECO:0000256" key="2">
    <source>
        <dbReference type="SAM" id="Phobius"/>
    </source>
</evidence>
<feature type="compositionally biased region" description="Polar residues" evidence="1">
    <location>
        <begin position="1258"/>
        <end position="1271"/>
    </location>
</feature>
<dbReference type="PANTHER" id="PTHR41775">
    <property type="entry name" value="SECRETED PROTEIN-RELATED"/>
    <property type="match status" value="1"/>
</dbReference>
<feature type="domain" description="Fibronectin type-III" evidence="3">
    <location>
        <begin position="1021"/>
        <end position="1116"/>
    </location>
</feature>
<dbReference type="Gene3D" id="2.60.120.200">
    <property type="match status" value="1"/>
</dbReference>
<dbReference type="NCBIfam" id="TIGR04183">
    <property type="entry name" value="Por_Secre_tail"/>
    <property type="match status" value="1"/>
</dbReference>
<comment type="caution">
    <text evidence="4">The sequence shown here is derived from an EMBL/GenBank/DDBJ whole genome shotgun (WGS) entry which is preliminary data.</text>
</comment>
<name>A0A368UK31_9BACT</name>
<dbReference type="InterPro" id="IPR026444">
    <property type="entry name" value="Secre_tail"/>
</dbReference>